<reference evidence="2 3" key="1">
    <citation type="journal article" date="2023" name="Sci. Data">
        <title>Genome assembly of the Korean intertidal mud-creeper Batillaria attramentaria.</title>
        <authorList>
            <person name="Patra A.K."/>
            <person name="Ho P.T."/>
            <person name="Jun S."/>
            <person name="Lee S.J."/>
            <person name="Kim Y."/>
            <person name="Won Y.J."/>
        </authorList>
    </citation>
    <scope>NUCLEOTIDE SEQUENCE [LARGE SCALE GENOMIC DNA]</scope>
    <source>
        <strain evidence="2">Wonlab-2016</strain>
    </source>
</reference>
<dbReference type="PROSITE" id="PS50225">
    <property type="entry name" value="SOCS"/>
    <property type="match status" value="1"/>
</dbReference>
<organism evidence="2 3">
    <name type="scientific">Batillaria attramentaria</name>
    <dbReference type="NCBI Taxonomy" id="370345"/>
    <lineage>
        <taxon>Eukaryota</taxon>
        <taxon>Metazoa</taxon>
        <taxon>Spiralia</taxon>
        <taxon>Lophotrochozoa</taxon>
        <taxon>Mollusca</taxon>
        <taxon>Gastropoda</taxon>
        <taxon>Caenogastropoda</taxon>
        <taxon>Sorbeoconcha</taxon>
        <taxon>Cerithioidea</taxon>
        <taxon>Batillariidae</taxon>
        <taxon>Batillaria</taxon>
    </lineage>
</organism>
<evidence type="ECO:0000313" key="3">
    <source>
        <dbReference type="Proteomes" id="UP001519460"/>
    </source>
</evidence>
<dbReference type="InterPro" id="IPR001496">
    <property type="entry name" value="SOCS_box"/>
</dbReference>
<proteinExistence type="predicted"/>
<dbReference type="Proteomes" id="UP001519460">
    <property type="component" value="Unassembled WGS sequence"/>
</dbReference>
<dbReference type="AlphaFoldDB" id="A0ABD0JUC4"/>
<protein>
    <recommendedName>
        <fullName evidence="1">SOCS box domain-containing protein</fullName>
    </recommendedName>
</protein>
<sequence length="234" mass="26928">MMNLILERAADRCLDKKAKYVIEKLISICGPEHKQVLEEEVLHQIVEQCSSSLFCTFVDKDPIDLSRVQGQITGTLFSTIVTLLAHHTSYRLRARIDRRMTHDLTIMLRKCIEAGLSTQPYSYTNGPFVETPLSVAVRTRNLDLVKLLYRLGAVSNKELHEASHNEMFVMFLDKNKELREYVDLKASNPRGLQDLCCLSVSRYIGCRADRKHRALSLDLPMHLVEQVLFYDVKF</sequence>
<keyword evidence="3" id="KW-1185">Reference proteome</keyword>
<evidence type="ECO:0000259" key="1">
    <source>
        <dbReference type="PROSITE" id="PS50225"/>
    </source>
</evidence>
<name>A0ABD0JUC4_9CAEN</name>
<comment type="caution">
    <text evidence="2">The sequence shown here is derived from an EMBL/GenBank/DDBJ whole genome shotgun (WGS) entry which is preliminary data.</text>
</comment>
<gene>
    <name evidence="2" type="ORF">BaRGS_00030488</name>
</gene>
<evidence type="ECO:0000313" key="2">
    <source>
        <dbReference type="EMBL" id="KAK7478230.1"/>
    </source>
</evidence>
<dbReference type="EMBL" id="JACVVK020000330">
    <property type="protein sequence ID" value="KAK7478230.1"/>
    <property type="molecule type" value="Genomic_DNA"/>
</dbReference>
<feature type="domain" description="SOCS box" evidence="1">
    <location>
        <begin position="177"/>
        <end position="233"/>
    </location>
</feature>
<accession>A0ABD0JUC4</accession>